<feature type="domain" description="EGF-like" evidence="7">
    <location>
        <begin position="48"/>
        <end position="89"/>
    </location>
</feature>
<dbReference type="InterPro" id="IPR000742">
    <property type="entry name" value="EGF"/>
</dbReference>
<feature type="signal peptide" evidence="6">
    <location>
        <begin position="1"/>
        <end position="17"/>
    </location>
</feature>
<dbReference type="Proteomes" id="UP000011014">
    <property type="component" value="Unassembled WGS sequence"/>
</dbReference>
<dbReference type="InParanoid" id="E4WZM0"/>
<keyword evidence="3" id="KW-0677">Repeat</keyword>
<dbReference type="Gene3D" id="2.10.25.10">
    <property type="entry name" value="Laminin"/>
    <property type="match status" value="1"/>
</dbReference>
<dbReference type="EMBL" id="FN653019">
    <property type="protein sequence ID" value="CBY22616.1"/>
    <property type="molecule type" value="Genomic_DNA"/>
</dbReference>
<protein>
    <recommendedName>
        <fullName evidence="7">EGF-like domain-containing protein</fullName>
    </recommendedName>
</protein>
<sequence>MIVLSIQRLTILAFVYAQNETINDTELILSSFTRCGSGYKMIRGECVDIDECRYGHNCMRGQTCTNTLGSYFCACSVGTRLDFKSGDCEVKFQKLSLTEKP</sequence>
<evidence type="ECO:0000259" key="7">
    <source>
        <dbReference type="PROSITE" id="PS50026"/>
    </source>
</evidence>
<evidence type="ECO:0000256" key="5">
    <source>
        <dbReference type="PROSITE-ProRule" id="PRU00076"/>
    </source>
</evidence>
<keyword evidence="1 5" id="KW-0245">EGF-like domain</keyword>
<gene>
    <name evidence="8" type="ORF">GSOID_T00013384001</name>
    <name evidence="9" type="ORF">GSOID_T00020536001</name>
</gene>
<dbReference type="InterPro" id="IPR049883">
    <property type="entry name" value="NOTCH1_EGF-like"/>
</dbReference>
<dbReference type="Pfam" id="PF07645">
    <property type="entry name" value="EGF_CA"/>
    <property type="match status" value="1"/>
</dbReference>
<dbReference type="InterPro" id="IPR018097">
    <property type="entry name" value="EGF_Ca-bd_CS"/>
</dbReference>
<comment type="caution">
    <text evidence="5">Lacks conserved residue(s) required for the propagation of feature annotation.</text>
</comment>
<dbReference type="InterPro" id="IPR001881">
    <property type="entry name" value="EGF-like_Ca-bd_dom"/>
</dbReference>
<evidence type="ECO:0000313" key="8">
    <source>
        <dbReference type="EMBL" id="CBY22616.1"/>
    </source>
</evidence>
<evidence type="ECO:0000256" key="3">
    <source>
        <dbReference type="ARBA" id="ARBA00022737"/>
    </source>
</evidence>
<evidence type="ECO:0000256" key="1">
    <source>
        <dbReference type="ARBA" id="ARBA00022536"/>
    </source>
</evidence>
<dbReference type="AlphaFoldDB" id="E4WZM0"/>
<dbReference type="PROSITE" id="PS50026">
    <property type="entry name" value="EGF_3"/>
    <property type="match status" value="1"/>
</dbReference>
<dbReference type="Proteomes" id="UP000001307">
    <property type="component" value="Unassembled WGS sequence"/>
</dbReference>
<evidence type="ECO:0000313" key="10">
    <source>
        <dbReference type="Proteomes" id="UP000001307"/>
    </source>
</evidence>
<dbReference type="GO" id="GO:0005509">
    <property type="term" value="F:calcium ion binding"/>
    <property type="evidence" value="ECO:0007669"/>
    <property type="project" value="InterPro"/>
</dbReference>
<proteinExistence type="predicted"/>
<organism evidence="8">
    <name type="scientific">Oikopleura dioica</name>
    <name type="common">Tunicate</name>
    <dbReference type="NCBI Taxonomy" id="34765"/>
    <lineage>
        <taxon>Eukaryota</taxon>
        <taxon>Metazoa</taxon>
        <taxon>Chordata</taxon>
        <taxon>Tunicata</taxon>
        <taxon>Appendicularia</taxon>
        <taxon>Copelata</taxon>
        <taxon>Oikopleuridae</taxon>
        <taxon>Oikopleura</taxon>
    </lineage>
</organism>
<dbReference type="FunFam" id="2.10.25.10:FF:000038">
    <property type="entry name" value="Fibrillin 2"/>
    <property type="match status" value="1"/>
</dbReference>
<dbReference type="OrthoDB" id="4062651at2759"/>
<dbReference type="EMBL" id="FN655708">
    <property type="protein sequence ID" value="CBY39932.1"/>
    <property type="molecule type" value="Genomic_DNA"/>
</dbReference>
<dbReference type="CDD" id="cd00054">
    <property type="entry name" value="EGF_CA"/>
    <property type="match status" value="1"/>
</dbReference>
<evidence type="ECO:0000256" key="6">
    <source>
        <dbReference type="SAM" id="SignalP"/>
    </source>
</evidence>
<evidence type="ECO:0000256" key="4">
    <source>
        <dbReference type="ARBA" id="ARBA00023157"/>
    </source>
</evidence>
<dbReference type="SMART" id="SM00179">
    <property type="entry name" value="EGF_CA"/>
    <property type="match status" value="1"/>
</dbReference>
<dbReference type="SUPFAM" id="SSF57196">
    <property type="entry name" value="EGF/Laminin"/>
    <property type="match status" value="1"/>
</dbReference>
<keyword evidence="2 6" id="KW-0732">Signal</keyword>
<accession>E4WZM0</accession>
<keyword evidence="10" id="KW-1185">Reference proteome</keyword>
<name>E4WZM0_OIKDI</name>
<evidence type="ECO:0000313" key="9">
    <source>
        <dbReference type="EMBL" id="CBY39932.1"/>
    </source>
</evidence>
<dbReference type="PANTHER" id="PTHR24050:SF28">
    <property type="entry name" value="UROMODULIN-LIKE"/>
    <property type="match status" value="1"/>
</dbReference>
<dbReference type="InterPro" id="IPR000152">
    <property type="entry name" value="EGF-type_Asp/Asn_hydroxyl_site"/>
</dbReference>
<dbReference type="InterPro" id="IPR052235">
    <property type="entry name" value="Nephronectin_domain"/>
</dbReference>
<reference evidence="8" key="1">
    <citation type="journal article" date="2010" name="Science">
        <title>Plasticity of animal genome architecture unmasked by rapid evolution of a pelagic tunicate.</title>
        <authorList>
            <person name="Denoeud F."/>
            <person name="Henriet S."/>
            <person name="Mungpakdee S."/>
            <person name="Aury J.M."/>
            <person name="Da Silva C."/>
            <person name="Brinkmann H."/>
            <person name="Mikhaleva J."/>
            <person name="Olsen L.C."/>
            <person name="Jubin C."/>
            <person name="Canestro C."/>
            <person name="Bouquet J.M."/>
            <person name="Danks G."/>
            <person name="Poulain J."/>
            <person name="Campsteijn C."/>
            <person name="Adamski M."/>
            <person name="Cross I."/>
            <person name="Yadetie F."/>
            <person name="Muffato M."/>
            <person name="Louis A."/>
            <person name="Butcher S."/>
            <person name="Tsagkogeorga G."/>
            <person name="Konrad A."/>
            <person name="Singh S."/>
            <person name="Jensen M.F."/>
            <person name="Cong E.H."/>
            <person name="Eikeseth-Otteraa H."/>
            <person name="Noel B."/>
            <person name="Anthouard V."/>
            <person name="Porcel B.M."/>
            <person name="Kachouri-Lafond R."/>
            <person name="Nishino A."/>
            <person name="Ugolini M."/>
            <person name="Chourrout P."/>
            <person name="Nishida H."/>
            <person name="Aasland R."/>
            <person name="Huzurbazar S."/>
            <person name="Westhof E."/>
            <person name="Delsuc F."/>
            <person name="Lehrach H."/>
            <person name="Reinhardt R."/>
            <person name="Weissenbach J."/>
            <person name="Roy S.W."/>
            <person name="Artiguenave F."/>
            <person name="Postlethwait J.H."/>
            <person name="Manak J.R."/>
            <person name="Thompson E.M."/>
            <person name="Jaillon O."/>
            <person name="Du Pasquier L."/>
            <person name="Boudinot P."/>
            <person name="Liberles D.A."/>
            <person name="Volff J.N."/>
            <person name="Philippe H."/>
            <person name="Lenhard B."/>
            <person name="Roest Crollius H."/>
            <person name="Wincker P."/>
            <person name="Chourrout D."/>
        </authorList>
    </citation>
    <scope>NUCLEOTIDE SEQUENCE [LARGE SCALE GENOMIC DNA]</scope>
</reference>
<evidence type="ECO:0000256" key="2">
    <source>
        <dbReference type="ARBA" id="ARBA00022729"/>
    </source>
</evidence>
<dbReference type="PROSITE" id="PS00010">
    <property type="entry name" value="ASX_HYDROXYL"/>
    <property type="match status" value="1"/>
</dbReference>
<feature type="chain" id="PRO_5007653948" description="EGF-like domain-containing protein" evidence="6">
    <location>
        <begin position="18"/>
        <end position="101"/>
    </location>
</feature>
<keyword evidence="4" id="KW-1015">Disulfide bond</keyword>
<dbReference type="PANTHER" id="PTHR24050">
    <property type="entry name" value="PA14 DOMAIN-CONTAINING PROTEIN"/>
    <property type="match status" value="1"/>
</dbReference>
<dbReference type="PROSITE" id="PS01187">
    <property type="entry name" value="EGF_CA"/>
    <property type="match status" value="1"/>
</dbReference>